<feature type="compositionally biased region" description="Gly residues" evidence="1">
    <location>
        <begin position="279"/>
        <end position="289"/>
    </location>
</feature>
<feature type="region of interest" description="Disordered" evidence="1">
    <location>
        <begin position="224"/>
        <end position="480"/>
    </location>
</feature>
<feature type="region of interest" description="Disordered" evidence="1">
    <location>
        <begin position="515"/>
        <end position="628"/>
    </location>
</feature>
<feature type="compositionally biased region" description="Low complexity" evidence="1">
    <location>
        <begin position="663"/>
        <end position="674"/>
    </location>
</feature>
<gene>
    <name evidence="2" type="ORF">QBC46DRAFT_352786</name>
</gene>
<feature type="region of interest" description="Disordered" evidence="1">
    <location>
        <begin position="1"/>
        <end position="28"/>
    </location>
</feature>
<feature type="region of interest" description="Disordered" evidence="1">
    <location>
        <begin position="650"/>
        <end position="698"/>
    </location>
</feature>
<feature type="compositionally biased region" description="Acidic residues" evidence="1">
    <location>
        <begin position="95"/>
        <end position="105"/>
    </location>
</feature>
<feature type="compositionally biased region" description="Polar residues" evidence="1">
    <location>
        <begin position="269"/>
        <end position="278"/>
    </location>
</feature>
<evidence type="ECO:0000313" key="2">
    <source>
        <dbReference type="EMBL" id="KAK3941924.1"/>
    </source>
</evidence>
<feature type="compositionally biased region" description="Acidic residues" evidence="1">
    <location>
        <begin position="339"/>
        <end position="366"/>
    </location>
</feature>
<feature type="compositionally biased region" description="Low complexity" evidence="1">
    <location>
        <begin position="426"/>
        <end position="442"/>
    </location>
</feature>
<feature type="compositionally biased region" description="Polar residues" evidence="1">
    <location>
        <begin position="685"/>
        <end position="698"/>
    </location>
</feature>
<feature type="compositionally biased region" description="Basic residues" evidence="1">
    <location>
        <begin position="235"/>
        <end position="260"/>
    </location>
</feature>
<feature type="region of interest" description="Disordered" evidence="1">
    <location>
        <begin position="87"/>
        <end position="123"/>
    </location>
</feature>
<feature type="compositionally biased region" description="Polar residues" evidence="1">
    <location>
        <begin position="319"/>
        <end position="329"/>
    </location>
</feature>
<sequence length="698" mass="72704">MAPTYRAGAAQTRRGNRSGFPEHDDFEGLPVRQWRHEWVNIAPPPTVEATQQNDRWTIELPYGLPKDYPLLAPHSQELLRAARSGGLYKRPTPAEGEDLDADAENPDGKGSGEKKDGGELGGPTAGFMIKMWKQLPRNVEMPIVSRLAKRHKNTVTLAPRAAAAAPPGMTGATVTRATVRRIDAAGNPYEQTITLTDGQRVDGEIISTTVVSVPVAANGLVGSGMGAHGLQATPVRRRPPPPKRKAKGLKGPGRGRKKAKLPLPLPLPATNQPLSTQQPGGGGVVGGHGVAATAGTADQNPAGAADAGANAKHGDGEDSANQDSANQDSEVADNSAMQSDDEEGDEGEGEGDDDDEEEGEAMDQGDNETPGAENYNDQDEGVDAEMAESESLEAIRPSSVEEPTEYQRRDPSSEEDYTIYKARTSHSPAGLGPPHLGLHLASSPRIEGSPLKNVIIQSPTDPSPMASPGLASASASASAQGYVDTYGGSTRSVTMEIESSGHAPSQVQITATTTATTVESSTAQYNAQVDRPEGSISMPGSASSAVSRSQAPPALLPEHLNSRPTLTGTGQAIGQQASPAAAHSDPLSTIEPSEARSIPDHGAVQAPGATDPPTRPSFHVTPPQPEEAVMTTLETEDDGPMDMLSSLEHELDRQERLSRDIEATATPTTSTATPGISDAPGASIEGSTDASLAATQNT</sequence>
<feature type="compositionally biased region" description="Low complexity" evidence="1">
    <location>
        <begin position="290"/>
        <end position="311"/>
    </location>
</feature>
<feature type="compositionally biased region" description="Polar residues" evidence="1">
    <location>
        <begin position="538"/>
        <end position="550"/>
    </location>
</feature>
<dbReference type="AlphaFoldDB" id="A0AAN6NBD4"/>
<proteinExistence type="predicted"/>
<reference evidence="3" key="1">
    <citation type="journal article" date="2023" name="Mol. Phylogenet. Evol.">
        <title>Genome-scale phylogeny and comparative genomics of the fungal order Sordariales.</title>
        <authorList>
            <person name="Hensen N."/>
            <person name="Bonometti L."/>
            <person name="Westerberg I."/>
            <person name="Brannstrom I.O."/>
            <person name="Guillou S."/>
            <person name="Cros-Aarteil S."/>
            <person name="Calhoun S."/>
            <person name="Haridas S."/>
            <person name="Kuo A."/>
            <person name="Mondo S."/>
            <person name="Pangilinan J."/>
            <person name="Riley R."/>
            <person name="LaButti K."/>
            <person name="Andreopoulos B."/>
            <person name="Lipzen A."/>
            <person name="Chen C."/>
            <person name="Yan M."/>
            <person name="Daum C."/>
            <person name="Ng V."/>
            <person name="Clum A."/>
            <person name="Steindorff A."/>
            <person name="Ohm R.A."/>
            <person name="Martin F."/>
            <person name="Silar P."/>
            <person name="Natvig D.O."/>
            <person name="Lalanne C."/>
            <person name="Gautier V."/>
            <person name="Ament-Velasquez S.L."/>
            <person name="Kruys A."/>
            <person name="Hutchinson M.I."/>
            <person name="Powell A.J."/>
            <person name="Barry K."/>
            <person name="Miller A.N."/>
            <person name="Grigoriev I.V."/>
            <person name="Debuchy R."/>
            <person name="Gladieux P."/>
            <person name="Hiltunen Thoren M."/>
            <person name="Johannesson H."/>
        </authorList>
    </citation>
    <scope>NUCLEOTIDE SEQUENCE [LARGE SCALE GENOMIC DNA]</scope>
    <source>
        <strain evidence="3">CBS 340.73</strain>
    </source>
</reference>
<dbReference type="Proteomes" id="UP001303473">
    <property type="component" value="Unassembled WGS sequence"/>
</dbReference>
<feature type="compositionally biased region" description="Acidic residues" evidence="1">
    <location>
        <begin position="376"/>
        <end position="391"/>
    </location>
</feature>
<feature type="compositionally biased region" description="Basic and acidic residues" evidence="1">
    <location>
        <begin position="650"/>
        <end position="662"/>
    </location>
</feature>
<comment type="caution">
    <text evidence="2">The sequence shown here is derived from an EMBL/GenBank/DDBJ whole genome shotgun (WGS) entry which is preliminary data.</text>
</comment>
<evidence type="ECO:0000313" key="3">
    <source>
        <dbReference type="Proteomes" id="UP001303473"/>
    </source>
</evidence>
<evidence type="ECO:0000256" key="1">
    <source>
        <dbReference type="SAM" id="MobiDB-lite"/>
    </source>
</evidence>
<name>A0AAN6NBD4_9PEZI</name>
<feature type="compositionally biased region" description="Basic and acidic residues" evidence="1">
    <location>
        <begin position="106"/>
        <end position="118"/>
    </location>
</feature>
<feature type="compositionally biased region" description="Low complexity" evidence="1">
    <location>
        <begin position="463"/>
        <end position="479"/>
    </location>
</feature>
<keyword evidence="3" id="KW-1185">Reference proteome</keyword>
<accession>A0AAN6NBD4</accession>
<protein>
    <submittedName>
        <fullName evidence="2">Uncharacterized protein</fullName>
    </submittedName>
</protein>
<dbReference type="EMBL" id="MU853778">
    <property type="protein sequence ID" value="KAK3941924.1"/>
    <property type="molecule type" value="Genomic_DNA"/>
</dbReference>
<feature type="compositionally biased region" description="Low complexity" evidence="1">
    <location>
        <begin position="515"/>
        <end position="524"/>
    </location>
</feature>
<organism evidence="2 3">
    <name type="scientific">Diplogelasinospora grovesii</name>
    <dbReference type="NCBI Taxonomy" id="303347"/>
    <lineage>
        <taxon>Eukaryota</taxon>
        <taxon>Fungi</taxon>
        <taxon>Dikarya</taxon>
        <taxon>Ascomycota</taxon>
        <taxon>Pezizomycotina</taxon>
        <taxon>Sordariomycetes</taxon>
        <taxon>Sordariomycetidae</taxon>
        <taxon>Sordariales</taxon>
        <taxon>Diplogelasinosporaceae</taxon>
        <taxon>Diplogelasinospora</taxon>
    </lineage>
</organism>
<feature type="compositionally biased region" description="Polar residues" evidence="1">
    <location>
        <begin position="562"/>
        <end position="578"/>
    </location>
</feature>